<dbReference type="Proteomes" id="UP000829685">
    <property type="component" value="Unassembled WGS sequence"/>
</dbReference>
<name>A0A9P9WLJ6_9PEZI</name>
<feature type="transmembrane region" description="Helical" evidence="5">
    <location>
        <begin position="298"/>
        <end position="316"/>
    </location>
</feature>
<dbReference type="EMBL" id="JAFIMR010000016">
    <property type="protein sequence ID" value="KAI1868947.1"/>
    <property type="molecule type" value="Genomic_DNA"/>
</dbReference>
<feature type="transmembrane region" description="Helical" evidence="5">
    <location>
        <begin position="537"/>
        <end position="557"/>
    </location>
</feature>
<keyword evidence="4 5" id="KW-0472">Membrane</keyword>
<dbReference type="PROSITE" id="PS50850">
    <property type="entry name" value="MFS"/>
    <property type="match status" value="1"/>
</dbReference>
<dbReference type="GO" id="GO:0022857">
    <property type="term" value="F:transmembrane transporter activity"/>
    <property type="evidence" value="ECO:0007669"/>
    <property type="project" value="InterPro"/>
</dbReference>
<dbReference type="PANTHER" id="PTHR42718:SF41">
    <property type="entry name" value="MFS TRANSPORTER OF UNKOWN SPECIFICITY (AFU_ORTHOLOGUE AFUA_5G09940)-RELATED"/>
    <property type="match status" value="1"/>
</dbReference>
<feature type="domain" description="Major facilitator superfamily (MFS) profile" evidence="6">
    <location>
        <begin position="102"/>
        <end position="559"/>
    </location>
</feature>
<feature type="transmembrane region" description="Helical" evidence="5">
    <location>
        <begin position="138"/>
        <end position="160"/>
    </location>
</feature>
<comment type="caution">
    <text evidence="7">The sequence shown here is derived from an EMBL/GenBank/DDBJ whole genome shotgun (WGS) entry which is preliminary data.</text>
</comment>
<dbReference type="AlphaFoldDB" id="A0A9P9WLJ6"/>
<dbReference type="InterPro" id="IPR011701">
    <property type="entry name" value="MFS"/>
</dbReference>
<dbReference type="PANTHER" id="PTHR42718">
    <property type="entry name" value="MAJOR FACILITATOR SUPERFAMILY MULTIDRUG TRANSPORTER MFSC"/>
    <property type="match status" value="1"/>
</dbReference>
<feature type="transmembrane region" description="Helical" evidence="5">
    <location>
        <begin position="167"/>
        <end position="187"/>
    </location>
</feature>
<evidence type="ECO:0000256" key="2">
    <source>
        <dbReference type="ARBA" id="ARBA00022692"/>
    </source>
</evidence>
<feature type="transmembrane region" description="Helical" evidence="5">
    <location>
        <begin position="230"/>
        <end position="252"/>
    </location>
</feature>
<feature type="transmembrane region" description="Helical" evidence="5">
    <location>
        <begin position="258"/>
        <end position="278"/>
    </location>
</feature>
<feature type="transmembrane region" description="Helical" evidence="5">
    <location>
        <begin position="367"/>
        <end position="388"/>
    </location>
</feature>
<evidence type="ECO:0000313" key="8">
    <source>
        <dbReference type="Proteomes" id="UP000829685"/>
    </source>
</evidence>
<dbReference type="Gene3D" id="1.20.1250.20">
    <property type="entry name" value="MFS general substrate transporter like domains"/>
    <property type="match status" value="1"/>
</dbReference>
<keyword evidence="3 5" id="KW-1133">Transmembrane helix</keyword>
<dbReference type="Pfam" id="PF07690">
    <property type="entry name" value="MFS_1"/>
    <property type="match status" value="1"/>
</dbReference>
<organism evidence="7 8">
    <name type="scientific">Neoarthrinium moseri</name>
    <dbReference type="NCBI Taxonomy" id="1658444"/>
    <lineage>
        <taxon>Eukaryota</taxon>
        <taxon>Fungi</taxon>
        <taxon>Dikarya</taxon>
        <taxon>Ascomycota</taxon>
        <taxon>Pezizomycotina</taxon>
        <taxon>Sordariomycetes</taxon>
        <taxon>Xylariomycetidae</taxon>
        <taxon>Amphisphaeriales</taxon>
        <taxon>Apiosporaceae</taxon>
        <taxon>Neoarthrinium</taxon>
    </lineage>
</organism>
<protein>
    <recommendedName>
        <fullName evidence="6">Major facilitator superfamily (MFS) profile domain-containing protein</fullName>
    </recommendedName>
</protein>
<proteinExistence type="predicted"/>
<feature type="transmembrane region" description="Helical" evidence="5">
    <location>
        <begin position="459"/>
        <end position="482"/>
    </location>
</feature>
<accession>A0A9P9WLJ6</accession>
<feature type="transmembrane region" description="Helical" evidence="5">
    <location>
        <begin position="427"/>
        <end position="447"/>
    </location>
</feature>
<dbReference type="SUPFAM" id="SSF103473">
    <property type="entry name" value="MFS general substrate transporter"/>
    <property type="match status" value="1"/>
</dbReference>
<feature type="transmembrane region" description="Helical" evidence="5">
    <location>
        <begin position="400"/>
        <end position="420"/>
    </location>
</feature>
<evidence type="ECO:0000259" key="6">
    <source>
        <dbReference type="PROSITE" id="PS50850"/>
    </source>
</evidence>
<evidence type="ECO:0000256" key="3">
    <source>
        <dbReference type="ARBA" id="ARBA00022989"/>
    </source>
</evidence>
<evidence type="ECO:0000256" key="1">
    <source>
        <dbReference type="ARBA" id="ARBA00004141"/>
    </source>
</evidence>
<sequence>MASIIHPAGIWRVSDDEGMGDDHGRNLTRHISLHRLSQDPIATIESLPSAALELVRVQSHADGIPNRGPSHDGLAQESGSPRLLISQGVPPELPNLLAEVVFVLTCTGGQLVFALLIGHVTVTQAVFAAALGIPPSQIPWLIGSFMLASGLSVIVSGSLADLVPPKPLMVGAFLWEAVWNVIAAIAISPGLKILFFVARAMQGLAVGVLVSASMSILGRVYSPGIRKTRVFSLMAAGSPLGYWLGCVQAGGLSSNLPWIFGSTTVFLAVCALAAQLTIPSLQPAKDNINDETLSLRHFDYLGAMLASIGCSLVIFGLTQGSSAQWSPYTYSSIILGFLMLGGFYFVEQRVARPLIPNQLWKTPGFGALLVSYFLGLGAYSGAWQFYAIQFWQRYQSATPLTTALYLLPNGLVGVLAAFIVSKTLHVVPTHVILTASMIAFGLGPVFFLPQSPISNYWALSMPGVALATFGPDMSFAAAAIFITSSVPRSYQGAAGSLLVTVQNLTMAVMTSVCEAIGSRVEILPTGEIGLNGIRAIWWFGLAAALMGALITATMVRIPKAEEKEHVQ</sequence>
<feature type="transmembrane region" description="Helical" evidence="5">
    <location>
        <begin position="328"/>
        <end position="346"/>
    </location>
</feature>
<keyword evidence="8" id="KW-1185">Reference proteome</keyword>
<reference evidence="7" key="1">
    <citation type="submission" date="2021-03" db="EMBL/GenBank/DDBJ databases">
        <title>Revisited historic fungal species revealed as producer of novel bioactive compounds through whole genome sequencing and comparative genomics.</title>
        <authorList>
            <person name="Vignolle G.A."/>
            <person name="Hochenegger N."/>
            <person name="Mach R.L."/>
            <person name="Mach-Aigner A.R."/>
            <person name="Javad Rahimi M."/>
            <person name="Salim K.A."/>
            <person name="Chan C.M."/>
            <person name="Lim L.B.L."/>
            <person name="Cai F."/>
            <person name="Druzhinina I.S."/>
            <person name="U'Ren J.M."/>
            <person name="Derntl C."/>
        </authorList>
    </citation>
    <scope>NUCLEOTIDE SEQUENCE</scope>
    <source>
        <strain evidence="7">TUCIM 5799</strain>
    </source>
</reference>
<feature type="transmembrane region" description="Helical" evidence="5">
    <location>
        <begin position="193"/>
        <end position="218"/>
    </location>
</feature>
<comment type="subcellular location">
    <subcellularLocation>
        <location evidence="1">Membrane</location>
        <topology evidence="1">Multi-pass membrane protein</topology>
    </subcellularLocation>
</comment>
<gene>
    <name evidence="7" type="ORF">JX265_006926</name>
</gene>
<dbReference type="GO" id="GO:0016020">
    <property type="term" value="C:membrane"/>
    <property type="evidence" value="ECO:0007669"/>
    <property type="project" value="UniProtKB-SubCell"/>
</dbReference>
<dbReference type="InterPro" id="IPR020846">
    <property type="entry name" value="MFS_dom"/>
</dbReference>
<evidence type="ECO:0000256" key="5">
    <source>
        <dbReference type="SAM" id="Phobius"/>
    </source>
</evidence>
<dbReference type="InterPro" id="IPR036259">
    <property type="entry name" value="MFS_trans_sf"/>
</dbReference>
<keyword evidence="2 5" id="KW-0812">Transmembrane</keyword>
<evidence type="ECO:0000313" key="7">
    <source>
        <dbReference type="EMBL" id="KAI1868947.1"/>
    </source>
</evidence>
<evidence type="ECO:0000256" key="4">
    <source>
        <dbReference type="ARBA" id="ARBA00023136"/>
    </source>
</evidence>